<dbReference type="Proteomes" id="UP000827976">
    <property type="component" value="Chromosome 2"/>
</dbReference>
<evidence type="ECO:0000313" key="2">
    <source>
        <dbReference type="Proteomes" id="UP000827976"/>
    </source>
</evidence>
<comment type="caution">
    <text evidence="1">The sequence shown here is derived from an EMBL/GenBank/DDBJ whole genome shotgun (WGS) entry which is preliminary data.</text>
</comment>
<protein>
    <submittedName>
        <fullName evidence="1">E3 ubiquitin ligase protein</fullName>
    </submittedName>
</protein>
<sequence>MAEVRQKHEVVAGCEFRRGLEELVRDHIDGCMSAAFASCSGVGEDEDGVDNAEQLARRRRRSDLEGDDLAESSAAARRHSRILSRWVARQAEEMITTMERRNRESELLALAGLHTVSMLDSSFLREPRRAQQQSVPVERPRGSSSLLQRWRELESRAPERRGGLVSDSEEIGYAQWVPGSRREAAVEEDERSSREQSPEVGDGERERERVREIVRGWRTESGMTAETGSGVSPRNESPRGEWLGETERERVRLVREWVQMASQQRDAQAANRREERDARAASRREERDAQAVSRREERDARAASRREERDVQAASRREERDAQAASRREERDAQAARADRLEGQQEHIRRDLLRLRGRQARLDLIMRIVRERQRELQGLSEHRAVSDFAYRNRIQSLLRGRFLRNGRPPEDERQPSAAVRELGQLRQHHPVSGLSDGVRFRLGNSVLGQANESDTSVSQDINISLDDQSQSSVVVELSTDNHDQSQSSSEDNSRQQTAEMHTTSVFESNSRSENIGWREPGTLEENLQENEARAQDWQQSSEIGYSGQRASSGEELIEDWQENIDHDWPRETPEDEDGEDSHTLEAQEWHEADSHASRENWQDGPSISLGDPQAILNRRFNRFIPSDDDNVYSMELRELLSRRSVSNLLSSGFRESLDQLIQSYAQRQGRAPLDWELERTLPTDLPDEDHGQQRDDLDHDQQDDAVARPPLVLPTPPVPPPQLLWHSELHHNSWASQSMHRSEILMQEWDIINDLRADMARLQQGMSHMQRMLEACMDMQLELQRSVRQEVSAALNRFGEQDAADESSEDGSKWCHVRKGTCCVCCDTHIDALLYRCGHMCTCSRCANELVRAGGKCPLCRAPIIEVIRAYSIL</sequence>
<reference evidence="2" key="1">
    <citation type="journal article" date="2022" name="Nat. Commun.">
        <title>Chromosome evolution and the genetic basis of agronomically important traits in greater yam.</title>
        <authorList>
            <person name="Bredeson J.V."/>
            <person name="Lyons J.B."/>
            <person name="Oniyinde I.O."/>
            <person name="Okereke N.R."/>
            <person name="Kolade O."/>
            <person name="Nnabue I."/>
            <person name="Nwadili C.O."/>
            <person name="Hribova E."/>
            <person name="Parker M."/>
            <person name="Nwogha J."/>
            <person name="Shu S."/>
            <person name="Carlson J."/>
            <person name="Kariba R."/>
            <person name="Muthemba S."/>
            <person name="Knop K."/>
            <person name="Barton G.J."/>
            <person name="Sherwood A.V."/>
            <person name="Lopez-Montes A."/>
            <person name="Asiedu R."/>
            <person name="Jamnadass R."/>
            <person name="Muchugi A."/>
            <person name="Goodstein D."/>
            <person name="Egesi C.N."/>
            <person name="Featherston J."/>
            <person name="Asfaw A."/>
            <person name="Simpson G.G."/>
            <person name="Dolezel J."/>
            <person name="Hendre P.S."/>
            <person name="Van Deynze A."/>
            <person name="Kumar P.L."/>
            <person name="Obidiegwu J.E."/>
            <person name="Bhattacharjee R."/>
            <person name="Rokhsar D.S."/>
        </authorList>
    </citation>
    <scope>NUCLEOTIDE SEQUENCE [LARGE SCALE GENOMIC DNA]</scope>
    <source>
        <strain evidence="2">cv. TDa95/00328</strain>
    </source>
</reference>
<dbReference type="EMBL" id="CM037012">
    <property type="protein sequence ID" value="KAH7690773.1"/>
    <property type="molecule type" value="Genomic_DNA"/>
</dbReference>
<keyword evidence="2" id="KW-1185">Reference proteome</keyword>
<accession>A0ACB7WRD0</accession>
<gene>
    <name evidence="1" type="ORF">IHE45_02G072100</name>
</gene>
<proteinExistence type="predicted"/>
<evidence type="ECO:0000313" key="1">
    <source>
        <dbReference type="EMBL" id="KAH7690773.1"/>
    </source>
</evidence>
<name>A0ACB7WRD0_DIOAL</name>
<organism evidence="1 2">
    <name type="scientific">Dioscorea alata</name>
    <name type="common">Purple yam</name>
    <dbReference type="NCBI Taxonomy" id="55571"/>
    <lineage>
        <taxon>Eukaryota</taxon>
        <taxon>Viridiplantae</taxon>
        <taxon>Streptophyta</taxon>
        <taxon>Embryophyta</taxon>
        <taxon>Tracheophyta</taxon>
        <taxon>Spermatophyta</taxon>
        <taxon>Magnoliopsida</taxon>
        <taxon>Liliopsida</taxon>
        <taxon>Dioscoreales</taxon>
        <taxon>Dioscoreaceae</taxon>
        <taxon>Dioscorea</taxon>
    </lineage>
</organism>